<feature type="signal peptide" evidence="1">
    <location>
        <begin position="1"/>
        <end position="31"/>
    </location>
</feature>
<dbReference type="AlphaFoldDB" id="A0A2A4CMX8"/>
<dbReference type="Proteomes" id="UP000243507">
    <property type="component" value="Unassembled WGS sequence"/>
</dbReference>
<protein>
    <recommendedName>
        <fullName evidence="4">DUF560 domain-containing protein</fullName>
    </recommendedName>
</protein>
<keyword evidence="1" id="KW-0732">Signal</keyword>
<sequence>MPMARIAAIGRRGLRAAALLALVSLALPAQAEQVALSRAELRDKVAQLIFTGHAARALPFAEALVADDPEDFGALLLAAYAARDAGQAKRSAELARAAWQKAEGEDQKHAAAMAMAQAKSSGGARTSAQLWLRRAIEHAPDAKARKMALRDYKYVRARNPWSYRFDLGVAPSSNINGGAASDTIWLFGLPFTLSGDSQALSGVETRMSLSVERTVQESPAAKSTIGVNMGGRAYQLSSEARDLAPNARGSDYAFAAVEAFATHRRKAGQGGEWDSRLTFGHNEYGGEALSNYLRFDGGRTVMLKGGQEMRFGLLVEDQHRLDADKNSALVRGINLDWSRPLGAGTARLGARLTDVAADAVEIAHVSRGVSLGYDFAKPVLGANLSVSVGYEERDYGAIWTVPEGRADERVSVDARAHLRQLDYMGFAPEVGVNYTRNRSNSVLHDSREMGLSLGIKSTF</sequence>
<evidence type="ECO:0000256" key="1">
    <source>
        <dbReference type="SAM" id="SignalP"/>
    </source>
</evidence>
<evidence type="ECO:0000313" key="2">
    <source>
        <dbReference type="EMBL" id="PCD75612.1"/>
    </source>
</evidence>
<name>A0A2A4CMX8_9RHOB</name>
<feature type="chain" id="PRO_5012313981" description="DUF560 domain-containing protein" evidence="1">
    <location>
        <begin position="32"/>
        <end position="459"/>
    </location>
</feature>
<gene>
    <name evidence="2" type="ORF">CLN94_13300</name>
</gene>
<keyword evidence="3" id="KW-1185">Reference proteome</keyword>
<comment type="caution">
    <text evidence="2">The sequence shown here is derived from an EMBL/GenBank/DDBJ whole genome shotgun (WGS) entry which is preliminary data.</text>
</comment>
<dbReference type="OrthoDB" id="7684399at2"/>
<reference evidence="2" key="1">
    <citation type="submission" date="2017-09" db="EMBL/GenBank/DDBJ databases">
        <title>A multilocus sequence analysis scheme for characterization of bacteria in the genus Thioclava.</title>
        <authorList>
            <person name="Liu Y."/>
            <person name="Shao Z."/>
        </authorList>
    </citation>
    <scope>NUCLEOTIDE SEQUENCE [LARGE SCALE GENOMIC DNA]</scope>
    <source>
        <strain evidence="2">CAU 1312</strain>
    </source>
</reference>
<evidence type="ECO:0000313" key="3">
    <source>
        <dbReference type="Proteomes" id="UP000243507"/>
    </source>
</evidence>
<proteinExistence type="predicted"/>
<organism evidence="2 3">
    <name type="scientific">Pseudothioclava arenosa</name>
    <dbReference type="NCBI Taxonomy" id="1795308"/>
    <lineage>
        <taxon>Bacteria</taxon>
        <taxon>Pseudomonadati</taxon>
        <taxon>Pseudomonadota</taxon>
        <taxon>Alphaproteobacteria</taxon>
        <taxon>Rhodobacterales</taxon>
        <taxon>Paracoccaceae</taxon>
        <taxon>Pseudothioclava</taxon>
    </lineage>
</organism>
<dbReference type="EMBL" id="NTJD01000012">
    <property type="protein sequence ID" value="PCD75612.1"/>
    <property type="molecule type" value="Genomic_DNA"/>
</dbReference>
<accession>A0A2A4CMX8</accession>
<evidence type="ECO:0008006" key="4">
    <source>
        <dbReference type="Google" id="ProtNLM"/>
    </source>
</evidence>